<evidence type="ECO:0000313" key="2">
    <source>
        <dbReference type="Proteomes" id="UP001596972"/>
    </source>
</evidence>
<comment type="caution">
    <text evidence="1">The sequence shown here is derived from an EMBL/GenBank/DDBJ whole genome shotgun (WGS) entry which is preliminary data.</text>
</comment>
<dbReference type="EMBL" id="JBHTJA010000034">
    <property type="protein sequence ID" value="MFD0902352.1"/>
    <property type="molecule type" value="Genomic_DNA"/>
</dbReference>
<organism evidence="1 2">
    <name type="scientific">Actinomadura sediminis</name>
    <dbReference type="NCBI Taxonomy" id="1038904"/>
    <lineage>
        <taxon>Bacteria</taxon>
        <taxon>Bacillati</taxon>
        <taxon>Actinomycetota</taxon>
        <taxon>Actinomycetes</taxon>
        <taxon>Streptosporangiales</taxon>
        <taxon>Thermomonosporaceae</taxon>
        <taxon>Actinomadura</taxon>
    </lineage>
</organism>
<sequence>MSTNYYLRIPACPNACEHCGRKQEIHLGQNAGGWRFLHRAYREYQPVGVDFPVVDRASWLRLLTLGDIYDEYGDHVTREDLIARTEAAQERRPRGDYGTYNFLANGYDFSDGDFC</sequence>
<gene>
    <name evidence="1" type="ORF">ACFQ11_18280</name>
</gene>
<reference evidence="2" key="1">
    <citation type="journal article" date="2019" name="Int. J. Syst. Evol. Microbiol.">
        <title>The Global Catalogue of Microorganisms (GCM) 10K type strain sequencing project: providing services to taxonomists for standard genome sequencing and annotation.</title>
        <authorList>
            <consortium name="The Broad Institute Genomics Platform"/>
            <consortium name="The Broad Institute Genome Sequencing Center for Infectious Disease"/>
            <person name="Wu L."/>
            <person name="Ma J."/>
        </authorList>
    </citation>
    <scope>NUCLEOTIDE SEQUENCE [LARGE SCALE GENOMIC DNA]</scope>
    <source>
        <strain evidence="2">JCM 31202</strain>
    </source>
</reference>
<dbReference type="RefSeq" id="WP_378300042.1">
    <property type="nucleotide sequence ID" value="NZ_JBHTJA010000034.1"/>
</dbReference>
<name>A0ABW3EQA2_9ACTN</name>
<accession>A0ABW3EQA2</accession>
<keyword evidence="2" id="KW-1185">Reference proteome</keyword>
<dbReference type="Proteomes" id="UP001596972">
    <property type="component" value="Unassembled WGS sequence"/>
</dbReference>
<evidence type="ECO:0000313" key="1">
    <source>
        <dbReference type="EMBL" id="MFD0902352.1"/>
    </source>
</evidence>
<protein>
    <submittedName>
        <fullName evidence="1">Uncharacterized protein</fullName>
    </submittedName>
</protein>
<proteinExistence type="predicted"/>